<name>A0ABD3ECY7_9LAMI</name>
<feature type="compositionally biased region" description="Low complexity" evidence="2">
    <location>
        <begin position="401"/>
        <end position="410"/>
    </location>
</feature>
<sequence length="549" mass="61408">MEPKDTDTSNPNQSIVLNDDDLAQQIARILKIQQVQQYQQYIPLPNIETKLDDSNYSLWSRRVKLALSGRGKWHHVTGIPELSASTHLNYPSWEEYDIQVLSWLIDSMSPDLISQFIEYQNPFELWIGTNQTYRSGEDALQIYDLHIQSTKLYQGAQPIEKYYQTCQALWREIDKRDPCDMETANDIRKYHLKTQTYRLHQFLHGADVVFDAVKRDLLKESPLSTIETAYSALRCEAARVVIVNPPANQDEIGAGLIARNHKSRQASKPANYRASNKPDTNQSAADPPLDKAKLQCDHCGKVGHLKKGCFELVGYPDWYENNPKFANKFKKGTVATASGMTRAPQSIIDNSMDDDEGELGFAALFSKQGGNRKASVVGSKTAAPDSKKLRIGDKARRGNHSRPAAAAIAKPRAKSDENTTQFGKEKFYHSTHRGNQSRSPAAATTNPPPQFAQSGGTLTPIENRDEDVIENELQAHLGGENEIKNGPHMKQSGLCVPLGQLDMMGIDPMDDDLDDLSDFLNNEEDDGLDEIGPEQEKDHSPPNAKYTTK</sequence>
<keyword evidence="5" id="KW-1185">Reference proteome</keyword>
<dbReference type="InterPro" id="IPR036875">
    <property type="entry name" value="Znf_CCHC_sf"/>
</dbReference>
<proteinExistence type="predicted"/>
<dbReference type="PANTHER" id="PTHR37610:SF38">
    <property type="entry name" value="RETROTRANSPOSON COPIA-LIKE N-TERMINAL DOMAIN-CONTAINING PROTEIN"/>
    <property type="match status" value="1"/>
</dbReference>
<feature type="compositionally biased region" description="Basic and acidic residues" evidence="2">
    <location>
        <begin position="413"/>
        <end position="428"/>
    </location>
</feature>
<comment type="caution">
    <text evidence="4">The sequence shown here is derived from an EMBL/GenBank/DDBJ whole genome shotgun (WGS) entry which is preliminary data.</text>
</comment>
<feature type="region of interest" description="Disordered" evidence="2">
    <location>
        <begin position="506"/>
        <end position="549"/>
    </location>
</feature>
<dbReference type="InterPro" id="IPR001878">
    <property type="entry name" value="Znf_CCHC"/>
</dbReference>
<accession>A0ABD3ECY7</accession>
<dbReference type="EMBL" id="JAVIJP010000005">
    <property type="protein sequence ID" value="KAL3652172.1"/>
    <property type="molecule type" value="Genomic_DNA"/>
</dbReference>
<keyword evidence="1" id="KW-0863">Zinc-finger</keyword>
<organism evidence="4 5">
    <name type="scientific">Castilleja foliolosa</name>
    <dbReference type="NCBI Taxonomy" id="1961234"/>
    <lineage>
        <taxon>Eukaryota</taxon>
        <taxon>Viridiplantae</taxon>
        <taxon>Streptophyta</taxon>
        <taxon>Embryophyta</taxon>
        <taxon>Tracheophyta</taxon>
        <taxon>Spermatophyta</taxon>
        <taxon>Magnoliopsida</taxon>
        <taxon>eudicotyledons</taxon>
        <taxon>Gunneridae</taxon>
        <taxon>Pentapetalae</taxon>
        <taxon>asterids</taxon>
        <taxon>lamiids</taxon>
        <taxon>Lamiales</taxon>
        <taxon>Orobanchaceae</taxon>
        <taxon>Pedicularideae</taxon>
        <taxon>Castillejinae</taxon>
        <taxon>Castilleja</taxon>
    </lineage>
</organism>
<feature type="domain" description="CCHC-type" evidence="3">
    <location>
        <begin position="296"/>
        <end position="309"/>
    </location>
</feature>
<evidence type="ECO:0000256" key="1">
    <source>
        <dbReference type="PROSITE-ProRule" id="PRU00047"/>
    </source>
</evidence>
<dbReference type="PROSITE" id="PS50158">
    <property type="entry name" value="ZF_CCHC"/>
    <property type="match status" value="1"/>
</dbReference>
<feature type="compositionally biased region" description="Basic and acidic residues" evidence="2">
    <location>
        <begin position="385"/>
        <end position="396"/>
    </location>
</feature>
<evidence type="ECO:0000313" key="4">
    <source>
        <dbReference type="EMBL" id="KAL3652172.1"/>
    </source>
</evidence>
<feature type="region of interest" description="Disordered" evidence="2">
    <location>
        <begin position="259"/>
        <end position="289"/>
    </location>
</feature>
<dbReference type="AlphaFoldDB" id="A0ABD3ECY7"/>
<dbReference type="GO" id="GO:0008270">
    <property type="term" value="F:zinc ion binding"/>
    <property type="evidence" value="ECO:0007669"/>
    <property type="project" value="UniProtKB-KW"/>
</dbReference>
<keyword evidence="1" id="KW-0862">Zinc</keyword>
<evidence type="ECO:0000256" key="2">
    <source>
        <dbReference type="SAM" id="MobiDB-lite"/>
    </source>
</evidence>
<feature type="compositionally biased region" description="Polar residues" evidence="2">
    <location>
        <begin position="433"/>
        <end position="457"/>
    </location>
</feature>
<dbReference type="SUPFAM" id="SSF57756">
    <property type="entry name" value="Retrovirus zinc finger-like domains"/>
    <property type="match status" value="1"/>
</dbReference>
<feature type="compositionally biased region" description="Polar residues" evidence="2">
    <location>
        <begin position="273"/>
        <end position="284"/>
    </location>
</feature>
<reference evidence="5" key="1">
    <citation type="journal article" date="2024" name="IScience">
        <title>Strigolactones Initiate the Formation of Haustorium-like Structures in Castilleja.</title>
        <authorList>
            <person name="Buerger M."/>
            <person name="Peterson D."/>
            <person name="Chory J."/>
        </authorList>
    </citation>
    <scope>NUCLEOTIDE SEQUENCE [LARGE SCALE GENOMIC DNA]</scope>
</reference>
<dbReference type="Proteomes" id="UP001632038">
    <property type="component" value="Unassembled WGS sequence"/>
</dbReference>
<dbReference type="InterPro" id="IPR029472">
    <property type="entry name" value="Copia-like_N"/>
</dbReference>
<protein>
    <recommendedName>
        <fullName evidence="3">CCHC-type domain-containing protein</fullName>
    </recommendedName>
</protein>
<evidence type="ECO:0000259" key="3">
    <source>
        <dbReference type="PROSITE" id="PS50158"/>
    </source>
</evidence>
<feature type="compositionally biased region" description="Acidic residues" evidence="2">
    <location>
        <begin position="508"/>
        <end position="533"/>
    </location>
</feature>
<evidence type="ECO:0000313" key="5">
    <source>
        <dbReference type="Proteomes" id="UP001632038"/>
    </source>
</evidence>
<feature type="region of interest" description="Disordered" evidence="2">
    <location>
        <begin position="370"/>
        <end position="460"/>
    </location>
</feature>
<dbReference type="PANTHER" id="PTHR37610">
    <property type="entry name" value="CCHC-TYPE DOMAIN-CONTAINING PROTEIN"/>
    <property type="match status" value="1"/>
</dbReference>
<keyword evidence="1" id="KW-0479">Metal-binding</keyword>
<gene>
    <name evidence="4" type="ORF">CASFOL_001853</name>
</gene>
<dbReference type="Pfam" id="PF14244">
    <property type="entry name" value="Retrotran_gag_3"/>
    <property type="match status" value="1"/>
</dbReference>